<dbReference type="Proteomes" id="UP000239560">
    <property type="component" value="Unassembled WGS sequence"/>
</dbReference>
<dbReference type="AlphaFoldDB" id="A0A2T0AFA2"/>
<proteinExistence type="predicted"/>
<evidence type="ECO:0000313" key="2">
    <source>
        <dbReference type="Proteomes" id="UP000239560"/>
    </source>
</evidence>
<sequence length="253" mass="28351">MDRLPNELLSVIIATAAATLRHAQTETGTTESSSPRPRTRWLAELSLVSHRFHTVVQSIMFDSIVVTSEKQLRLLAALLEQNTSLAAKPISLVVLATDSAQPKHAAKAWRKAVLRFGRCRPKVRRLEVYGRDDREKFGYFDLSWLDSIQPSLEELIVSHLWIAHHESLDNLRLTALRRFTAANYWHYTPPPPTTLPTVGLRVCTGTPASPSSAVSYDACQPLSVSNSSIMRMLKVCTYRRATKPRQCSRTSTA</sequence>
<evidence type="ECO:0000313" key="1">
    <source>
        <dbReference type="EMBL" id="PRQ76696.1"/>
    </source>
</evidence>
<accession>A0A2T0AFA2</accession>
<gene>
    <name evidence="1" type="ORF">AAT19DRAFT_12114</name>
</gene>
<comment type="caution">
    <text evidence="1">The sequence shown here is derived from an EMBL/GenBank/DDBJ whole genome shotgun (WGS) entry which is preliminary data.</text>
</comment>
<dbReference type="EMBL" id="LCTV02000002">
    <property type="protein sequence ID" value="PRQ76696.1"/>
    <property type="molecule type" value="Genomic_DNA"/>
</dbReference>
<reference evidence="1 2" key="1">
    <citation type="journal article" date="2018" name="Elife">
        <title>Functional genomics of lipid metabolism in the oleaginous yeast Rhodosporidium toruloides.</title>
        <authorList>
            <person name="Coradetti S.T."/>
            <person name="Pinel D."/>
            <person name="Geiselman G."/>
            <person name="Ito M."/>
            <person name="Mondo S."/>
            <person name="Reilly M.C."/>
            <person name="Cheng Y.F."/>
            <person name="Bauer S."/>
            <person name="Grigoriev I."/>
            <person name="Gladden J.M."/>
            <person name="Simmons B.A."/>
            <person name="Brem R."/>
            <person name="Arkin A.P."/>
            <person name="Skerker J.M."/>
        </authorList>
    </citation>
    <scope>NUCLEOTIDE SEQUENCE [LARGE SCALE GENOMIC DNA]</scope>
    <source>
        <strain evidence="1 2">NBRC 0880</strain>
    </source>
</reference>
<organism evidence="1 2">
    <name type="scientific">Rhodotorula toruloides</name>
    <name type="common">Yeast</name>
    <name type="synonym">Rhodosporidium toruloides</name>
    <dbReference type="NCBI Taxonomy" id="5286"/>
    <lineage>
        <taxon>Eukaryota</taxon>
        <taxon>Fungi</taxon>
        <taxon>Dikarya</taxon>
        <taxon>Basidiomycota</taxon>
        <taxon>Pucciniomycotina</taxon>
        <taxon>Microbotryomycetes</taxon>
        <taxon>Sporidiobolales</taxon>
        <taxon>Sporidiobolaceae</taxon>
        <taxon>Rhodotorula</taxon>
    </lineage>
</organism>
<name>A0A2T0AFA2_RHOTO</name>
<protein>
    <submittedName>
        <fullName evidence="1">Uncharacterized protein</fullName>
    </submittedName>
</protein>
<dbReference type="OrthoDB" id="10433974at2759"/>